<evidence type="ECO:0000256" key="1">
    <source>
        <dbReference type="SAM" id="MobiDB-lite"/>
    </source>
</evidence>
<feature type="compositionally biased region" description="Acidic residues" evidence="1">
    <location>
        <begin position="164"/>
        <end position="173"/>
    </location>
</feature>
<accession>A0A2N5S2I2</accession>
<dbReference type="CDD" id="cd22744">
    <property type="entry name" value="OTU"/>
    <property type="match status" value="1"/>
</dbReference>
<reference evidence="2 3" key="1">
    <citation type="submission" date="2017-11" db="EMBL/GenBank/DDBJ databases">
        <title>De novo assembly and phasing of dikaryotic genomes from two isolates of Puccinia coronata f. sp. avenae, the causal agent of oat crown rust.</title>
        <authorList>
            <person name="Miller M.E."/>
            <person name="Zhang Y."/>
            <person name="Omidvar V."/>
            <person name="Sperschneider J."/>
            <person name="Schwessinger B."/>
            <person name="Raley C."/>
            <person name="Palmer J.M."/>
            <person name="Garnica D."/>
            <person name="Upadhyaya N."/>
            <person name="Rathjen J."/>
            <person name="Taylor J.M."/>
            <person name="Park R.F."/>
            <person name="Dodds P.N."/>
            <person name="Hirsch C.D."/>
            <person name="Kianian S.F."/>
            <person name="Figueroa M."/>
        </authorList>
    </citation>
    <scope>NUCLEOTIDE SEQUENCE [LARGE SCALE GENOMIC DNA]</scope>
    <source>
        <strain evidence="2">12NC29</strain>
    </source>
</reference>
<gene>
    <name evidence="2" type="ORF">PCANC_27287</name>
</gene>
<comment type="caution">
    <text evidence="2">The sequence shown here is derived from an EMBL/GenBank/DDBJ whole genome shotgun (WGS) entry which is preliminary data.</text>
</comment>
<dbReference type="Proteomes" id="UP000235388">
    <property type="component" value="Unassembled WGS sequence"/>
</dbReference>
<feature type="compositionally biased region" description="Basic and acidic residues" evidence="1">
    <location>
        <begin position="132"/>
        <end position="142"/>
    </location>
</feature>
<protein>
    <recommendedName>
        <fullName evidence="4">OTU domain-containing protein</fullName>
    </recommendedName>
</protein>
<dbReference type="EMBL" id="PGCJ01001227">
    <property type="protein sequence ID" value="PLW07436.1"/>
    <property type="molecule type" value="Genomic_DNA"/>
</dbReference>
<evidence type="ECO:0008006" key="4">
    <source>
        <dbReference type="Google" id="ProtNLM"/>
    </source>
</evidence>
<evidence type="ECO:0000313" key="3">
    <source>
        <dbReference type="Proteomes" id="UP000235388"/>
    </source>
</evidence>
<name>A0A2N5S2I2_9BASI</name>
<feature type="compositionally biased region" description="Polar residues" evidence="1">
    <location>
        <begin position="119"/>
        <end position="128"/>
    </location>
</feature>
<evidence type="ECO:0000313" key="2">
    <source>
        <dbReference type="EMBL" id="PLW07436.1"/>
    </source>
</evidence>
<keyword evidence="3" id="KW-1185">Reference proteome</keyword>
<feature type="compositionally biased region" description="Basic residues" evidence="1">
    <location>
        <begin position="143"/>
        <end position="159"/>
    </location>
</feature>
<dbReference type="AlphaFoldDB" id="A0A2N5S2I2"/>
<proteinExistence type="predicted"/>
<dbReference type="OrthoDB" id="2503766at2759"/>
<organism evidence="2 3">
    <name type="scientific">Puccinia coronata f. sp. avenae</name>
    <dbReference type="NCBI Taxonomy" id="200324"/>
    <lineage>
        <taxon>Eukaryota</taxon>
        <taxon>Fungi</taxon>
        <taxon>Dikarya</taxon>
        <taxon>Basidiomycota</taxon>
        <taxon>Pucciniomycotina</taxon>
        <taxon>Pucciniomycetes</taxon>
        <taxon>Pucciniales</taxon>
        <taxon>Pucciniaceae</taxon>
        <taxon>Puccinia</taxon>
    </lineage>
</organism>
<sequence length="331" mass="37199">MDRSEACSQMVTTGIGIPCAHKIEEKLNRNEVLDPNDFHLQWHPKYNPEITRCEPPEMDLDGELKMLMVALSQEKPKKAMELIGQIKSMITGTHIVVAVQPPNVKTNTKGRPSAKKGRLTSTQRNQSALEIVNERLENETKAKKQAMKASGRKNQKQAKKTASEDPENLESDAEELLHEYSKEGKAIEFQESDAESVAESVDGNVIIDSCIVSSVEGGKNVVVETPYITQIHENMKEFIQDVFDPTGNGNCGYHCVAKALGYKEDSWFRVRKEMLDEAKEHKRVYSRLQGGEGGFKLMIKALEVESKDTKIKETQWLLKIAHGQLIANTYQ</sequence>
<feature type="region of interest" description="Disordered" evidence="1">
    <location>
        <begin position="103"/>
        <end position="173"/>
    </location>
</feature>